<dbReference type="Proteomes" id="UP000664144">
    <property type="component" value="Unassembled WGS sequence"/>
</dbReference>
<dbReference type="AlphaFoldDB" id="A0A939ETZ4"/>
<keyword evidence="2" id="KW-1185">Reference proteome</keyword>
<protein>
    <recommendedName>
        <fullName evidence="3">STAS/SEC14 domain-containing protein</fullName>
    </recommendedName>
</protein>
<evidence type="ECO:0000313" key="1">
    <source>
        <dbReference type="EMBL" id="MBO0356452.1"/>
    </source>
</evidence>
<evidence type="ECO:0008006" key="3">
    <source>
        <dbReference type="Google" id="ProtNLM"/>
    </source>
</evidence>
<reference evidence="1" key="1">
    <citation type="submission" date="2021-03" db="EMBL/GenBank/DDBJ databases">
        <authorList>
            <person name="Kim M.K."/>
        </authorList>
    </citation>
    <scope>NUCLEOTIDE SEQUENCE</scope>
    <source>
        <strain evidence="1">BT186</strain>
    </source>
</reference>
<gene>
    <name evidence="1" type="ORF">J0X19_00710</name>
</gene>
<evidence type="ECO:0000313" key="2">
    <source>
        <dbReference type="Proteomes" id="UP000664144"/>
    </source>
</evidence>
<proteinExistence type="predicted"/>
<comment type="caution">
    <text evidence="1">The sequence shown here is derived from an EMBL/GenBank/DDBJ whole genome shotgun (WGS) entry which is preliminary data.</text>
</comment>
<organism evidence="1 2">
    <name type="scientific">Hymenobacter telluris</name>
    <dbReference type="NCBI Taxonomy" id="2816474"/>
    <lineage>
        <taxon>Bacteria</taxon>
        <taxon>Pseudomonadati</taxon>
        <taxon>Bacteroidota</taxon>
        <taxon>Cytophagia</taxon>
        <taxon>Cytophagales</taxon>
        <taxon>Hymenobacteraceae</taxon>
        <taxon>Hymenobacter</taxon>
    </lineage>
</organism>
<name>A0A939ETZ4_9BACT</name>
<accession>A0A939ETZ4</accession>
<dbReference type="EMBL" id="JAFLQZ010000001">
    <property type="protein sequence ID" value="MBO0356452.1"/>
    <property type="molecule type" value="Genomic_DNA"/>
</dbReference>
<sequence>MGSFSSTYLDIEYQAIPRVLAAHWRRGVMPFELQRGYKAMLDEAVSRRCRFWLINLSGRASGVSAADLQWILEEFFPQLPLRLRRPVYIAYLMAPHQLAGSLADPNVPNAAYYDDRSYRIERFTVQEEALAWLQDCRQQDAKIRRRKTA</sequence>